<evidence type="ECO:0000256" key="3">
    <source>
        <dbReference type="ARBA" id="ARBA00010031"/>
    </source>
</evidence>
<feature type="compositionally biased region" description="Low complexity" evidence="9">
    <location>
        <begin position="377"/>
        <end position="390"/>
    </location>
</feature>
<comment type="caution">
    <text evidence="12">The sequence shown here is derived from an EMBL/GenBank/DDBJ whole genome shotgun (WGS) entry which is preliminary data.</text>
</comment>
<gene>
    <name evidence="12" type="ORF">PENDEC_c001G00299</name>
</gene>
<keyword evidence="13" id="KW-1185">Reference proteome</keyword>
<evidence type="ECO:0000256" key="8">
    <source>
        <dbReference type="ARBA" id="ARBA00023288"/>
    </source>
</evidence>
<sequence length="517" mass="54787">MMKAIAFPLLFSVATLAHPTGLWWGTDSCYPSPENTDNRCSESQEAGFDWSELANGDNWTFEGFNFVGFSPKDNCMGSGGKCIAGKLSRDDGYSIKIDAIDAPFSVRNFHLSTSRNTDILVNYHLADGSSCHQVAFSSPQGVDVNNDQCGGAVSVEFALPGESKFGECDLNIHTIDFDCSAGPKSPPVAVPSHSLKPSMALTMPTLHIHSSSMMETPTSHPTPMTTSTVWTTRMFTVTKCPPTVTNCPGHSTEVITSIHASSTTVCPSPTETRAGHPSGSITTSPIISTPAKPSSSIVPAPCPDVVPKCMNTWLSIPKCDSNSDTACFCPSSQFADKVKSCIHAWGTSQQEIQSGLSYFAGICAPYVPQNPSIVDKPPTSSVPTHSVPISLPTNSMSTPTRSRVTVTVTPVPETPCTTITWSSHTVTVPQVDFSTITVSSTTSVCLVPGSPTSAPSTSHKTTQTHSSITTSYSTHTSTFSTTAFPKPTETIVLSNTGSKTFVSSMWAGVAMLVICLL</sequence>
<evidence type="ECO:0000256" key="5">
    <source>
        <dbReference type="ARBA" id="ARBA00022622"/>
    </source>
</evidence>
<keyword evidence="6 10" id="KW-0732">Signal</keyword>
<reference evidence="13" key="1">
    <citation type="journal article" date="2017" name="Nat. Microbiol.">
        <title>Global analysis of biosynthetic gene clusters reveals vast potential of secondary metabolite production in Penicillium species.</title>
        <authorList>
            <person name="Nielsen J.C."/>
            <person name="Grijseels S."/>
            <person name="Prigent S."/>
            <person name="Ji B."/>
            <person name="Dainat J."/>
            <person name="Nielsen K.F."/>
            <person name="Frisvad J.C."/>
            <person name="Workman M."/>
            <person name="Nielsen J."/>
        </authorList>
    </citation>
    <scope>NUCLEOTIDE SEQUENCE [LARGE SCALE GENOMIC DNA]</scope>
    <source>
        <strain evidence="13">IBT 11843</strain>
    </source>
</reference>
<dbReference type="InterPro" id="IPR008427">
    <property type="entry name" value="Extracellular_membr_CFEM_dom"/>
</dbReference>
<evidence type="ECO:0000256" key="7">
    <source>
        <dbReference type="ARBA" id="ARBA00023157"/>
    </source>
</evidence>
<comment type="subcellular location">
    <subcellularLocation>
        <location evidence="1">Membrane</location>
        <topology evidence="1">Lipid-anchor</topology>
        <topology evidence="1">GPI-anchor</topology>
    </subcellularLocation>
    <subcellularLocation>
        <location evidence="2">Secreted</location>
    </subcellularLocation>
</comment>
<feature type="chain" id="PRO_5012822348" description="CFEM domain-containing protein" evidence="10">
    <location>
        <begin position="18"/>
        <end position="517"/>
    </location>
</feature>
<feature type="signal peptide" evidence="10">
    <location>
        <begin position="1"/>
        <end position="17"/>
    </location>
</feature>
<evidence type="ECO:0000313" key="13">
    <source>
        <dbReference type="Proteomes" id="UP000191522"/>
    </source>
</evidence>
<evidence type="ECO:0000256" key="1">
    <source>
        <dbReference type="ARBA" id="ARBA00004589"/>
    </source>
</evidence>
<dbReference type="GO" id="GO:0098552">
    <property type="term" value="C:side of membrane"/>
    <property type="evidence" value="ECO:0007669"/>
    <property type="project" value="UniProtKB-KW"/>
</dbReference>
<dbReference type="GO" id="GO:0005576">
    <property type="term" value="C:extracellular region"/>
    <property type="evidence" value="ECO:0007669"/>
    <property type="project" value="UniProtKB-SubCell"/>
</dbReference>
<keyword evidence="5" id="KW-0325">Glycoprotein</keyword>
<accession>A0A1V6PN89</accession>
<keyword evidence="5" id="KW-0336">GPI-anchor</keyword>
<name>A0A1V6PN89_PENDC</name>
<evidence type="ECO:0000256" key="2">
    <source>
        <dbReference type="ARBA" id="ARBA00004613"/>
    </source>
</evidence>
<dbReference type="Proteomes" id="UP000191522">
    <property type="component" value="Unassembled WGS sequence"/>
</dbReference>
<comment type="similarity">
    <text evidence="3">Belongs to the RBT5 family.</text>
</comment>
<dbReference type="OrthoDB" id="5431405at2759"/>
<dbReference type="OMA" id="TEYSCTA"/>
<evidence type="ECO:0000256" key="9">
    <source>
        <dbReference type="SAM" id="MobiDB-lite"/>
    </source>
</evidence>
<feature type="region of interest" description="Disordered" evidence="9">
    <location>
        <begin position="264"/>
        <end position="295"/>
    </location>
</feature>
<dbReference type="AlphaFoldDB" id="A0A1V6PN89"/>
<dbReference type="EMBL" id="MDYL01000001">
    <property type="protein sequence ID" value="OQD78489.1"/>
    <property type="molecule type" value="Genomic_DNA"/>
</dbReference>
<keyword evidence="4" id="KW-0964">Secreted</keyword>
<organism evidence="12 13">
    <name type="scientific">Penicillium decumbens</name>
    <dbReference type="NCBI Taxonomy" id="69771"/>
    <lineage>
        <taxon>Eukaryota</taxon>
        <taxon>Fungi</taxon>
        <taxon>Dikarya</taxon>
        <taxon>Ascomycota</taxon>
        <taxon>Pezizomycotina</taxon>
        <taxon>Eurotiomycetes</taxon>
        <taxon>Eurotiomycetidae</taxon>
        <taxon>Eurotiales</taxon>
        <taxon>Aspergillaceae</taxon>
        <taxon>Penicillium</taxon>
    </lineage>
</organism>
<evidence type="ECO:0000256" key="10">
    <source>
        <dbReference type="SAM" id="SignalP"/>
    </source>
</evidence>
<evidence type="ECO:0000313" key="12">
    <source>
        <dbReference type="EMBL" id="OQD78489.1"/>
    </source>
</evidence>
<keyword evidence="7" id="KW-1015">Disulfide bond</keyword>
<evidence type="ECO:0000259" key="11">
    <source>
        <dbReference type="Pfam" id="PF05730"/>
    </source>
</evidence>
<proteinExistence type="inferred from homology"/>
<keyword evidence="8" id="KW-0449">Lipoprotein</keyword>
<feature type="compositionally biased region" description="Low complexity" evidence="9">
    <location>
        <begin position="277"/>
        <end position="295"/>
    </location>
</feature>
<keyword evidence="5" id="KW-0472">Membrane</keyword>
<dbReference type="Pfam" id="PF05730">
    <property type="entry name" value="CFEM"/>
    <property type="match status" value="1"/>
</dbReference>
<evidence type="ECO:0000256" key="6">
    <source>
        <dbReference type="ARBA" id="ARBA00022729"/>
    </source>
</evidence>
<dbReference type="STRING" id="69771.A0A1V6PN89"/>
<protein>
    <recommendedName>
        <fullName evidence="11">CFEM domain-containing protein</fullName>
    </recommendedName>
</protein>
<evidence type="ECO:0000256" key="4">
    <source>
        <dbReference type="ARBA" id="ARBA00022525"/>
    </source>
</evidence>
<feature type="region of interest" description="Disordered" evidence="9">
    <location>
        <begin position="377"/>
        <end position="402"/>
    </location>
</feature>
<feature type="domain" description="CFEM" evidence="11">
    <location>
        <begin position="302"/>
        <end position="364"/>
    </location>
</feature>